<feature type="transmembrane region" description="Helical" evidence="10">
    <location>
        <begin position="75"/>
        <end position="99"/>
    </location>
</feature>
<keyword evidence="5 10" id="KW-0812">Transmembrane</keyword>
<comment type="caution">
    <text evidence="11">The sequence shown here is derived from an EMBL/GenBank/DDBJ whole genome shotgun (WGS) entry which is preliminary data.</text>
</comment>
<dbReference type="GO" id="GO:0005886">
    <property type="term" value="C:plasma membrane"/>
    <property type="evidence" value="ECO:0007669"/>
    <property type="project" value="UniProtKB-SubCell"/>
</dbReference>
<dbReference type="Pfam" id="PF01311">
    <property type="entry name" value="Bac_export_1"/>
    <property type="match status" value="1"/>
</dbReference>
<keyword evidence="11" id="KW-0282">Flagellum</keyword>
<dbReference type="InterPro" id="IPR002010">
    <property type="entry name" value="T3SS_IM_R"/>
</dbReference>
<keyword evidence="6 10" id="KW-1133">Transmembrane helix</keyword>
<dbReference type="InterPro" id="IPR006303">
    <property type="entry name" value="FliR"/>
</dbReference>
<comment type="similarity">
    <text evidence="2 10">Belongs to the FliR/MopE/SpaR family.</text>
</comment>
<keyword evidence="12" id="KW-1185">Reference proteome</keyword>
<comment type="function">
    <text evidence="1 10">Role in flagellar biosynthesis.</text>
</comment>
<evidence type="ECO:0000256" key="4">
    <source>
        <dbReference type="ARBA" id="ARBA00022475"/>
    </source>
</evidence>
<dbReference type="EMBL" id="BMFK01000001">
    <property type="protein sequence ID" value="GGE65422.1"/>
    <property type="molecule type" value="Genomic_DNA"/>
</dbReference>
<evidence type="ECO:0000256" key="2">
    <source>
        <dbReference type="ARBA" id="ARBA00009772"/>
    </source>
</evidence>
<proteinExistence type="inferred from homology"/>
<keyword evidence="8 10" id="KW-0975">Bacterial flagellum</keyword>
<feature type="transmembrane region" description="Helical" evidence="10">
    <location>
        <begin position="12"/>
        <end position="31"/>
    </location>
</feature>
<evidence type="ECO:0000256" key="5">
    <source>
        <dbReference type="ARBA" id="ARBA00022692"/>
    </source>
</evidence>
<dbReference type="AlphaFoldDB" id="A0A917EQ78"/>
<protein>
    <recommendedName>
        <fullName evidence="3 9">Flagellar biosynthetic protein FliR</fullName>
    </recommendedName>
</protein>
<dbReference type="NCBIfam" id="TIGR01400">
    <property type="entry name" value="fliR"/>
    <property type="match status" value="1"/>
</dbReference>
<organism evidence="11 12">
    <name type="scientific">Priestia taiwanensis</name>
    <dbReference type="NCBI Taxonomy" id="1347902"/>
    <lineage>
        <taxon>Bacteria</taxon>
        <taxon>Bacillati</taxon>
        <taxon>Bacillota</taxon>
        <taxon>Bacilli</taxon>
        <taxon>Bacillales</taxon>
        <taxon>Bacillaceae</taxon>
        <taxon>Priestia</taxon>
    </lineage>
</organism>
<evidence type="ECO:0000256" key="1">
    <source>
        <dbReference type="ARBA" id="ARBA00002578"/>
    </source>
</evidence>
<gene>
    <name evidence="11" type="primary">fliR</name>
    <name evidence="11" type="ORF">GCM10007140_14510</name>
</gene>
<evidence type="ECO:0000313" key="11">
    <source>
        <dbReference type="EMBL" id="GGE65422.1"/>
    </source>
</evidence>
<feature type="transmembrane region" description="Helical" evidence="10">
    <location>
        <begin position="178"/>
        <end position="203"/>
    </location>
</feature>
<dbReference type="GO" id="GO:0009425">
    <property type="term" value="C:bacterial-type flagellum basal body"/>
    <property type="evidence" value="ECO:0007669"/>
    <property type="project" value="UniProtKB-SubCell"/>
</dbReference>
<keyword evidence="7 10" id="KW-0472">Membrane</keyword>
<comment type="subcellular location">
    <subcellularLocation>
        <location evidence="10">Cell membrane</location>
        <topology evidence="10">Multi-pass membrane protein</topology>
    </subcellularLocation>
    <subcellularLocation>
        <location evidence="10">Bacterial flagellum basal body</location>
    </subcellularLocation>
</comment>
<keyword evidence="11" id="KW-0966">Cell projection</keyword>
<dbReference type="GO" id="GO:0006605">
    <property type="term" value="P:protein targeting"/>
    <property type="evidence" value="ECO:0007669"/>
    <property type="project" value="UniProtKB-UniRule"/>
</dbReference>
<name>A0A917EQ78_9BACI</name>
<reference evidence="11" key="2">
    <citation type="submission" date="2020-09" db="EMBL/GenBank/DDBJ databases">
        <authorList>
            <person name="Sun Q."/>
            <person name="Zhou Y."/>
        </authorList>
    </citation>
    <scope>NUCLEOTIDE SEQUENCE</scope>
    <source>
        <strain evidence="11">CGMCC 1.12698</strain>
    </source>
</reference>
<evidence type="ECO:0000256" key="8">
    <source>
        <dbReference type="ARBA" id="ARBA00023143"/>
    </source>
</evidence>
<evidence type="ECO:0000256" key="6">
    <source>
        <dbReference type="ARBA" id="ARBA00022989"/>
    </source>
</evidence>
<keyword evidence="11" id="KW-0969">Cilium</keyword>
<accession>A0A917EQ78</accession>
<evidence type="ECO:0000313" key="12">
    <source>
        <dbReference type="Proteomes" id="UP000605259"/>
    </source>
</evidence>
<dbReference type="PRINTS" id="PR00953">
    <property type="entry name" value="TYPE3IMRPROT"/>
</dbReference>
<reference evidence="11" key="1">
    <citation type="journal article" date="2014" name="Int. J. Syst. Evol. Microbiol.">
        <title>Complete genome sequence of Corynebacterium casei LMG S-19264T (=DSM 44701T), isolated from a smear-ripened cheese.</title>
        <authorList>
            <consortium name="US DOE Joint Genome Institute (JGI-PGF)"/>
            <person name="Walter F."/>
            <person name="Albersmeier A."/>
            <person name="Kalinowski J."/>
            <person name="Ruckert C."/>
        </authorList>
    </citation>
    <scope>NUCLEOTIDE SEQUENCE</scope>
    <source>
        <strain evidence="11">CGMCC 1.12698</strain>
    </source>
</reference>
<dbReference type="PANTHER" id="PTHR30065">
    <property type="entry name" value="FLAGELLAR BIOSYNTHETIC PROTEIN FLIR"/>
    <property type="match status" value="1"/>
</dbReference>
<dbReference type="GO" id="GO:0044780">
    <property type="term" value="P:bacterial-type flagellum assembly"/>
    <property type="evidence" value="ECO:0007669"/>
    <property type="project" value="UniProtKB-UniRule"/>
</dbReference>
<dbReference type="PANTHER" id="PTHR30065:SF1">
    <property type="entry name" value="SURFACE PRESENTATION OF ANTIGENS PROTEIN SPAR"/>
    <property type="match status" value="1"/>
</dbReference>
<evidence type="ECO:0000256" key="3">
    <source>
        <dbReference type="ARBA" id="ARBA00021717"/>
    </source>
</evidence>
<keyword evidence="4 10" id="KW-1003">Cell membrane</keyword>
<dbReference type="Proteomes" id="UP000605259">
    <property type="component" value="Unassembled WGS sequence"/>
</dbReference>
<feature type="transmembrane region" description="Helical" evidence="10">
    <location>
        <begin position="43"/>
        <end position="63"/>
    </location>
</feature>
<feature type="transmembrane region" description="Helical" evidence="10">
    <location>
        <begin position="223"/>
        <end position="244"/>
    </location>
</feature>
<evidence type="ECO:0000256" key="9">
    <source>
        <dbReference type="NCBIfam" id="TIGR01400"/>
    </source>
</evidence>
<evidence type="ECO:0000256" key="7">
    <source>
        <dbReference type="ARBA" id="ARBA00023136"/>
    </source>
</evidence>
<evidence type="ECO:0000256" key="10">
    <source>
        <dbReference type="RuleBase" id="RU362071"/>
    </source>
</evidence>
<sequence length="261" mass="29107">MEYLQHIQVYFPLFLLIFARVSAFLITMPIISYRTIPNTHKIGLAFFLAVSMTTNMDAIPLNIDMVYLLLVMKEVVIGLVIGLFAYMIISGIQIAGGLIDFQMGFAMANVLDPQTGAQVPLMGQYLNYFTWLMLLTVDAHHLLFDGIYYSTEFMPITQFTSAFGEEGFILLVVKSFSAMFVIAFQMALPIVGSVLLVDIAIGILGRTVPQLNLFVVGYPVKIFVSFVLLIVTMSTFFIAVEKLFELMILSMRAMMKVIGGA</sequence>
<dbReference type="RefSeq" id="WP_188387701.1">
    <property type="nucleotide sequence ID" value="NZ_BMFK01000001.1"/>
</dbReference>